<comment type="caution">
    <text evidence="1">The sequence shown here is derived from an EMBL/GenBank/DDBJ whole genome shotgun (WGS) entry which is preliminary data.</text>
</comment>
<dbReference type="AlphaFoldDB" id="A0A8H4VZL9"/>
<gene>
    <name evidence="1" type="ORF">G7Y89_g9458</name>
</gene>
<evidence type="ECO:0000313" key="1">
    <source>
        <dbReference type="EMBL" id="KAF4628693.1"/>
    </source>
</evidence>
<keyword evidence="2" id="KW-1185">Reference proteome</keyword>
<proteinExistence type="predicted"/>
<organism evidence="1 2">
    <name type="scientific">Cudoniella acicularis</name>
    <dbReference type="NCBI Taxonomy" id="354080"/>
    <lineage>
        <taxon>Eukaryota</taxon>
        <taxon>Fungi</taxon>
        <taxon>Dikarya</taxon>
        <taxon>Ascomycota</taxon>
        <taxon>Pezizomycotina</taxon>
        <taxon>Leotiomycetes</taxon>
        <taxon>Helotiales</taxon>
        <taxon>Tricladiaceae</taxon>
        <taxon>Cudoniella</taxon>
    </lineage>
</organism>
<evidence type="ECO:0000313" key="2">
    <source>
        <dbReference type="Proteomes" id="UP000566819"/>
    </source>
</evidence>
<name>A0A8H4VZL9_9HELO</name>
<protein>
    <submittedName>
        <fullName evidence="1">Uncharacterized protein</fullName>
    </submittedName>
</protein>
<dbReference type="Proteomes" id="UP000566819">
    <property type="component" value="Unassembled WGS sequence"/>
</dbReference>
<reference evidence="1 2" key="1">
    <citation type="submission" date="2020-03" db="EMBL/GenBank/DDBJ databases">
        <title>Draft Genome Sequence of Cudoniella acicularis.</title>
        <authorList>
            <person name="Buettner E."/>
            <person name="Kellner H."/>
        </authorList>
    </citation>
    <scope>NUCLEOTIDE SEQUENCE [LARGE SCALE GENOMIC DNA]</scope>
    <source>
        <strain evidence="1 2">DSM 108380</strain>
    </source>
</reference>
<sequence>MFCYTILRDSSLGLRLLTIIAFRESYADRQSGQKWRLNFAGCVILPLDESLKFPNPWVTGVIIPKMTNLLRPRVASVETTIDIYVVSELPSLLLGRAWIQEVRLLRGVRNHIYYIRGPLGNLIKLPNPISTTEADTDSVTGEYETALVAEELLTAAEARECELGESGDETISEDEVWKDTVSRQSIEDDLYSVDHLTEKVITLKKRLDELDDVFDVIRQSLTGGKHSKQRRLVRVEAPSGRPD</sequence>
<dbReference type="EMBL" id="JAAMPI010000775">
    <property type="protein sequence ID" value="KAF4628693.1"/>
    <property type="molecule type" value="Genomic_DNA"/>
</dbReference>
<dbReference type="OrthoDB" id="3557029at2759"/>
<accession>A0A8H4VZL9</accession>